<comment type="subunit">
    <text evidence="8">Component of the mitochondrial ribosome small subunit (28S) which comprises a 12S rRNA and about 30 distinct proteins.</text>
</comment>
<dbReference type="PANTHER" id="PTHR48277:SF1">
    <property type="entry name" value="MITOCHONDRIAL RIBOSOMAL PROTEIN S5"/>
    <property type="match status" value="1"/>
</dbReference>
<dbReference type="EnsemblMetazoa" id="SMAR003044-RA">
    <property type="protein sequence ID" value="SMAR003044-PA"/>
    <property type="gene ID" value="SMAR003044"/>
</dbReference>
<evidence type="ECO:0000256" key="8">
    <source>
        <dbReference type="ARBA" id="ARBA00062683"/>
    </source>
</evidence>
<dbReference type="GO" id="GO:0003723">
    <property type="term" value="F:RNA binding"/>
    <property type="evidence" value="ECO:0007669"/>
    <property type="project" value="InterPro"/>
</dbReference>
<dbReference type="HOGENOM" id="CLU_050434_1_0_1"/>
<dbReference type="InterPro" id="IPR048584">
    <property type="entry name" value="Ribosomal_uS5m_N"/>
</dbReference>
<evidence type="ECO:0000313" key="12">
    <source>
        <dbReference type="EnsemblMetazoa" id="SMAR003044-PA"/>
    </source>
</evidence>
<keyword evidence="13" id="KW-1185">Reference proteome</keyword>
<dbReference type="SUPFAM" id="SSF54768">
    <property type="entry name" value="dsRNA-binding domain-like"/>
    <property type="match status" value="1"/>
</dbReference>
<dbReference type="GO" id="GO:0005763">
    <property type="term" value="C:mitochondrial small ribosomal subunit"/>
    <property type="evidence" value="ECO:0007669"/>
    <property type="project" value="UniProtKB-ARBA"/>
</dbReference>
<reference evidence="13" key="1">
    <citation type="submission" date="2011-05" db="EMBL/GenBank/DDBJ databases">
        <authorList>
            <person name="Richards S.R."/>
            <person name="Qu J."/>
            <person name="Jiang H."/>
            <person name="Jhangiani S.N."/>
            <person name="Agravi P."/>
            <person name="Goodspeed R."/>
            <person name="Gross S."/>
            <person name="Mandapat C."/>
            <person name="Jackson L."/>
            <person name="Mathew T."/>
            <person name="Pu L."/>
            <person name="Thornton R."/>
            <person name="Saada N."/>
            <person name="Wilczek-Boney K.B."/>
            <person name="Lee S."/>
            <person name="Kovar C."/>
            <person name="Wu Y."/>
            <person name="Scherer S.E."/>
            <person name="Worley K.C."/>
            <person name="Muzny D.M."/>
            <person name="Gibbs R."/>
        </authorList>
    </citation>
    <scope>NUCLEOTIDE SEQUENCE</scope>
    <source>
        <strain evidence="13">Brora</strain>
    </source>
</reference>
<feature type="domain" description="S5 DRBM" evidence="11">
    <location>
        <begin position="183"/>
        <end position="247"/>
    </location>
</feature>
<keyword evidence="3 9" id="KW-0689">Ribosomal protein</keyword>
<dbReference type="GO" id="GO:0005743">
    <property type="term" value="C:mitochondrial inner membrane"/>
    <property type="evidence" value="ECO:0007669"/>
    <property type="project" value="UniProtKB-ARBA"/>
</dbReference>
<evidence type="ECO:0000256" key="5">
    <source>
        <dbReference type="ARBA" id="ARBA00023274"/>
    </source>
</evidence>
<dbReference type="PROSITE" id="PS50881">
    <property type="entry name" value="S5_DSRBD"/>
    <property type="match status" value="1"/>
</dbReference>
<dbReference type="FunFam" id="3.30.160.20:FF:000022">
    <property type="entry name" value="28S ribosomal protein S5, mitochondrial"/>
    <property type="match status" value="1"/>
</dbReference>
<dbReference type="STRING" id="126957.T1IPT9"/>
<reference evidence="12" key="2">
    <citation type="submission" date="2015-02" db="UniProtKB">
        <authorList>
            <consortium name="EnsemblMetazoa"/>
        </authorList>
    </citation>
    <scope>IDENTIFICATION</scope>
</reference>
<proteinExistence type="inferred from homology"/>
<dbReference type="OMA" id="LICHRAI"/>
<dbReference type="AlphaFoldDB" id="T1IPT9"/>
<dbReference type="Pfam" id="PF21251">
    <property type="entry name" value="Ribosomal_uS5m_N"/>
    <property type="match status" value="1"/>
</dbReference>
<dbReference type="InterPro" id="IPR014721">
    <property type="entry name" value="Ribsml_uS5_D2-typ_fold_subgr"/>
</dbReference>
<protein>
    <recommendedName>
        <fullName evidence="6">Small ribosomal subunit protein uS5m</fullName>
    </recommendedName>
    <alternativeName>
        <fullName evidence="7">28S ribosomal protein S5, mitochondrial</fullName>
    </alternativeName>
</protein>
<dbReference type="InterPro" id="IPR005324">
    <property type="entry name" value="Ribosomal_uS5_C"/>
</dbReference>
<evidence type="ECO:0000259" key="11">
    <source>
        <dbReference type="PROSITE" id="PS50881"/>
    </source>
</evidence>
<accession>T1IPT9</accession>
<dbReference type="Gene3D" id="3.30.230.10">
    <property type="match status" value="1"/>
</dbReference>
<evidence type="ECO:0000313" key="13">
    <source>
        <dbReference type="Proteomes" id="UP000014500"/>
    </source>
</evidence>
<dbReference type="Proteomes" id="UP000014500">
    <property type="component" value="Unassembled WGS sequence"/>
</dbReference>
<dbReference type="FunFam" id="3.30.230.10:FF:000002">
    <property type="entry name" value="30S ribosomal protein S5"/>
    <property type="match status" value="1"/>
</dbReference>
<comment type="subcellular location">
    <subcellularLocation>
        <location evidence="1">Mitochondrion</location>
    </subcellularLocation>
</comment>
<evidence type="ECO:0000256" key="6">
    <source>
        <dbReference type="ARBA" id="ARBA00039335"/>
    </source>
</evidence>
<evidence type="ECO:0000256" key="7">
    <source>
        <dbReference type="ARBA" id="ARBA00041606"/>
    </source>
</evidence>
<comment type="similarity">
    <text evidence="2 10">Belongs to the universal ribosomal protein uS5 family.</text>
</comment>
<evidence type="ECO:0000256" key="3">
    <source>
        <dbReference type="ARBA" id="ARBA00022980"/>
    </source>
</evidence>
<dbReference type="SUPFAM" id="SSF54211">
    <property type="entry name" value="Ribosomal protein S5 domain 2-like"/>
    <property type="match status" value="1"/>
</dbReference>
<dbReference type="PhylomeDB" id="T1IPT9"/>
<dbReference type="InterPro" id="IPR013810">
    <property type="entry name" value="Ribosomal_uS5_N"/>
</dbReference>
<evidence type="ECO:0000256" key="10">
    <source>
        <dbReference type="RuleBase" id="RU003823"/>
    </source>
</evidence>
<dbReference type="Pfam" id="PF00333">
    <property type="entry name" value="Ribosomal_S5"/>
    <property type="match status" value="1"/>
</dbReference>
<dbReference type="GO" id="GO:0003735">
    <property type="term" value="F:structural constituent of ribosome"/>
    <property type="evidence" value="ECO:0007669"/>
    <property type="project" value="UniProtKB-UniRule"/>
</dbReference>
<dbReference type="eggNOG" id="KOG2646">
    <property type="taxonomic scope" value="Eukaryota"/>
</dbReference>
<dbReference type="Pfam" id="PF03719">
    <property type="entry name" value="Ribosomal_S5_C"/>
    <property type="match status" value="1"/>
</dbReference>
<dbReference type="InterPro" id="IPR020568">
    <property type="entry name" value="Ribosomal_Su5_D2-typ_SF"/>
</dbReference>
<evidence type="ECO:0000256" key="4">
    <source>
        <dbReference type="ARBA" id="ARBA00023128"/>
    </source>
</evidence>
<organism evidence="12 13">
    <name type="scientific">Strigamia maritima</name>
    <name type="common">European centipede</name>
    <name type="synonym">Geophilus maritimus</name>
    <dbReference type="NCBI Taxonomy" id="126957"/>
    <lineage>
        <taxon>Eukaryota</taxon>
        <taxon>Metazoa</taxon>
        <taxon>Ecdysozoa</taxon>
        <taxon>Arthropoda</taxon>
        <taxon>Myriapoda</taxon>
        <taxon>Chilopoda</taxon>
        <taxon>Pleurostigmophora</taxon>
        <taxon>Geophilomorpha</taxon>
        <taxon>Linotaeniidae</taxon>
        <taxon>Strigamia</taxon>
    </lineage>
</organism>
<keyword evidence="4" id="KW-0496">Mitochondrion</keyword>
<evidence type="ECO:0000256" key="2">
    <source>
        <dbReference type="ARBA" id="ARBA00008945"/>
    </source>
</evidence>
<sequence>MAALCRFSRMILLELRSAQGKHGVLPKISLNSGLAENRPITGVLGCITLQSRNTSFFNRLTASEIWKGVTSVSNAGKKRGRGKGTGKITPKNLNRGQVIGVGDKNMIWPGLNAPIVRGKEIVERQALPENVERKAKLIKMRDDMPKFRLFKVPPLERGWSGGRYPGRSIGTPDRVGEERFEGFDTKVLEFKIVTNMTGLFGRVKTQSAYVVTGNKNGLAGYALGKAPTGPSALRQAKNSAANKLMYIELFNGHTVYHNFYAKFGRTKIFVYKKPKGHGLVCHRAVKTICEVIGIKDLYAKVEGNSKNIQNLTRAFFHGLVNQKTHQKLAEETGLHVIELRRENDYFPTVVAKPPEGSKITPPDKQIDFIDYISEGRVALKRKKHDVFYTRLPSWQKHLNKTLYRRNHDKVKLQLRAELGAVKSYLSDLAPEQLPDIKGVSALKGKKIKPQQ</sequence>
<dbReference type="GO" id="GO:0006412">
    <property type="term" value="P:translation"/>
    <property type="evidence" value="ECO:0007669"/>
    <property type="project" value="InterPro"/>
</dbReference>
<dbReference type="EMBL" id="JH431265">
    <property type="status" value="NOT_ANNOTATED_CDS"/>
    <property type="molecule type" value="Genomic_DNA"/>
</dbReference>
<name>T1IPT9_STRMM</name>
<dbReference type="InterPro" id="IPR000851">
    <property type="entry name" value="Ribosomal_uS5"/>
</dbReference>
<keyword evidence="5 9" id="KW-0687">Ribonucleoprotein</keyword>
<evidence type="ECO:0000256" key="9">
    <source>
        <dbReference type="PROSITE-ProRule" id="PRU00268"/>
    </source>
</evidence>
<dbReference type="PANTHER" id="PTHR48277">
    <property type="entry name" value="MITOCHONDRIAL RIBOSOMAL PROTEIN S5"/>
    <property type="match status" value="1"/>
</dbReference>
<evidence type="ECO:0000256" key="1">
    <source>
        <dbReference type="ARBA" id="ARBA00004173"/>
    </source>
</evidence>
<dbReference type="Gene3D" id="3.30.160.20">
    <property type="match status" value="1"/>
</dbReference>